<reference evidence="2 3" key="1">
    <citation type="journal article" date="2018" name="Nat. Ecol. Evol.">
        <title>Pezizomycetes genomes reveal the molecular basis of ectomycorrhizal truffle lifestyle.</title>
        <authorList>
            <person name="Murat C."/>
            <person name="Payen T."/>
            <person name="Noel B."/>
            <person name="Kuo A."/>
            <person name="Morin E."/>
            <person name="Chen J."/>
            <person name="Kohler A."/>
            <person name="Krizsan K."/>
            <person name="Balestrini R."/>
            <person name="Da Silva C."/>
            <person name="Montanini B."/>
            <person name="Hainaut M."/>
            <person name="Levati E."/>
            <person name="Barry K.W."/>
            <person name="Belfiori B."/>
            <person name="Cichocki N."/>
            <person name="Clum A."/>
            <person name="Dockter R.B."/>
            <person name="Fauchery L."/>
            <person name="Guy J."/>
            <person name="Iotti M."/>
            <person name="Le Tacon F."/>
            <person name="Lindquist E.A."/>
            <person name="Lipzen A."/>
            <person name="Malagnac F."/>
            <person name="Mello A."/>
            <person name="Molinier V."/>
            <person name="Miyauchi S."/>
            <person name="Poulain J."/>
            <person name="Riccioni C."/>
            <person name="Rubini A."/>
            <person name="Sitrit Y."/>
            <person name="Splivallo R."/>
            <person name="Traeger S."/>
            <person name="Wang M."/>
            <person name="Zifcakova L."/>
            <person name="Wipf D."/>
            <person name="Zambonelli A."/>
            <person name="Paolocci F."/>
            <person name="Nowrousian M."/>
            <person name="Ottonello S."/>
            <person name="Baldrian P."/>
            <person name="Spatafora J.W."/>
            <person name="Henrissat B."/>
            <person name="Nagy L.G."/>
            <person name="Aury J.M."/>
            <person name="Wincker P."/>
            <person name="Grigoriev I.V."/>
            <person name="Bonfante P."/>
            <person name="Martin F.M."/>
        </authorList>
    </citation>
    <scope>NUCLEOTIDE SEQUENCE [LARGE SCALE GENOMIC DNA]</scope>
    <source>
        <strain evidence="2 3">RN42</strain>
    </source>
</reference>
<proteinExistence type="predicted"/>
<dbReference type="STRING" id="1160509.A0A3N4IP91"/>
<dbReference type="AlphaFoldDB" id="A0A3N4IP91"/>
<feature type="compositionally biased region" description="Polar residues" evidence="1">
    <location>
        <begin position="86"/>
        <end position="130"/>
    </location>
</feature>
<keyword evidence="3" id="KW-1185">Reference proteome</keyword>
<dbReference type="EMBL" id="ML119645">
    <property type="protein sequence ID" value="RPA88002.1"/>
    <property type="molecule type" value="Genomic_DNA"/>
</dbReference>
<organism evidence="2 3">
    <name type="scientific">Ascobolus immersus RN42</name>
    <dbReference type="NCBI Taxonomy" id="1160509"/>
    <lineage>
        <taxon>Eukaryota</taxon>
        <taxon>Fungi</taxon>
        <taxon>Dikarya</taxon>
        <taxon>Ascomycota</taxon>
        <taxon>Pezizomycotina</taxon>
        <taxon>Pezizomycetes</taxon>
        <taxon>Pezizales</taxon>
        <taxon>Ascobolaceae</taxon>
        <taxon>Ascobolus</taxon>
    </lineage>
</organism>
<feature type="region of interest" description="Disordered" evidence="1">
    <location>
        <begin position="20"/>
        <end position="130"/>
    </location>
</feature>
<evidence type="ECO:0000313" key="3">
    <source>
        <dbReference type="Proteomes" id="UP000275078"/>
    </source>
</evidence>
<evidence type="ECO:0000256" key="1">
    <source>
        <dbReference type="SAM" id="MobiDB-lite"/>
    </source>
</evidence>
<dbReference type="OrthoDB" id="2446291at2759"/>
<protein>
    <submittedName>
        <fullName evidence="2">Uncharacterized protein</fullName>
    </submittedName>
</protein>
<gene>
    <name evidence="2" type="ORF">BJ508DRAFT_300379</name>
</gene>
<accession>A0A3N4IP91</accession>
<evidence type="ECO:0000313" key="2">
    <source>
        <dbReference type="EMBL" id="RPA88002.1"/>
    </source>
</evidence>
<sequence length="223" mass="24328">MFATATPTFLPLAPTHATARQCSSSNLKRRYDSPPESPTLSSYADAIPKRRRNPIRLPGSDTYLNVSKLGPPTFESKNPRFAPMGSLTTGTYGYQPTASQPADGQPQSALASSKGPQLQSANPYATPVNTPTHAHEDIDMMDMEMNESIAHQPLGGTNDGTIAMTQHQTVRSRDITPIPDEVNEKAAEMIKKGKLKLLIGHRADCDRCQKREPGHYTHLVYSG</sequence>
<dbReference type="Proteomes" id="UP000275078">
    <property type="component" value="Unassembled WGS sequence"/>
</dbReference>
<name>A0A3N4IP91_ASCIM</name>